<evidence type="ECO:0000313" key="3">
    <source>
        <dbReference type="Proteomes" id="UP001201163"/>
    </source>
</evidence>
<name>A0AAD4LT36_9AGAM</name>
<accession>A0AAD4LT36</accession>
<reference evidence="2" key="1">
    <citation type="submission" date="2022-01" db="EMBL/GenBank/DDBJ databases">
        <title>Comparative genomics reveals a dynamic genome evolution in the ectomycorrhizal milk-cap (Lactarius) mushrooms.</title>
        <authorList>
            <consortium name="DOE Joint Genome Institute"/>
            <person name="Lebreton A."/>
            <person name="Tang N."/>
            <person name="Kuo A."/>
            <person name="LaButti K."/>
            <person name="Drula E."/>
            <person name="Barry K."/>
            <person name="Clum A."/>
            <person name="Lipzen A."/>
            <person name="Mousain D."/>
            <person name="Ng V."/>
            <person name="Wang R."/>
            <person name="Wang X."/>
            <person name="Dai Y."/>
            <person name="Henrissat B."/>
            <person name="Grigoriev I.V."/>
            <person name="Guerin-Laguette A."/>
            <person name="Yu F."/>
            <person name="Martin F.M."/>
        </authorList>
    </citation>
    <scope>NUCLEOTIDE SEQUENCE</scope>
    <source>
        <strain evidence="2">QP</strain>
    </source>
</reference>
<dbReference type="AlphaFoldDB" id="A0AAD4LT36"/>
<comment type="caution">
    <text evidence="2">The sequence shown here is derived from an EMBL/GenBank/DDBJ whole genome shotgun (WGS) entry which is preliminary data.</text>
</comment>
<protein>
    <submittedName>
        <fullName evidence="2">Uncharacterized protein</fullName>
    </submittedName>
</protein>
<organism evidence="2 3">
    <name type="scientific">Lactarius akahatsu</name>
    <dbReference type="NCBI Taxonomy" id="416441"/>
    <lineage>
        <taxon>Eukaryota</taxon>
        <taxon>Fungi</taxon>
        <taxon>Dikarya</taxon>
        <taxon>Basidiomycota</taxon>
        <taxon>Agaricomycotina</taxon>
        <taxon>Agaricomycetes</taxon>
        <taxon>Russulales</taxon>
        <taxon>Russulaceae</taxon>
        <taxon>Lactarius</taxon>
    </lineage>
</organism>
<gene>
    <name evidence="2" type="ORF">EDB92DRAFT_1835767</name>
</gene>
<proteinExistence type="predicted"/>
<evidence type="ECO:0000256" key="1">
    <source>
        <dbReference type="SAM" id="MobiDB-lite"/>
    </source>
</evidence>
<keyword evidence="3" id="KW-1185">Reference proteome</keyword>
<sequence length="760" mass="84607">MFICRLRLLPRPSPSFCSHVIITQRFSSRAATPSQQCLAVSTLHATPSSQTPKFDSPPSDPSDHLQYLGGNPPSWSDQDTDRRPMFPINQEETEKMVDSDPVPTLCELYARLRTPFSEPPTPLSIKQVHGIAIRARKEGCKTALDNLTRNILASPEPVRTELARTLLSIPGLHLKPSLTASLLYRTVPNLPSSLSLYASVHTAHILMHHPSPFKTKKSLACLAENIADALKLHQRYTPLTNLGHATRIWTLFRLRKREPAMRLLQSLIETSYIPPEAIHRVDRSSGDFHLIVTLTLVRSCIFWNWNRKALVLTRNYYLSKASSVGPAITKLCQDVLHTLMEFPTNDDLELSLAFINDTVSSPKPLAVSPGIIRQMYANAQHLNRPHIAISLFALSLNQAARSFVEFPLPSGSALTWLLRHLSRQAGHIHLTRRLVEQVVNRCEHIPLANRAEFISIAAESGFASPARTLWVRYSSGKEGQIVAGNAAMVVRMCSLFATLRRKAINKSRISQVAAETTISSVDGGLDDAGIVLYASSEEGEDLRNFANLVLTRFRKAKEPLQQASREDLNALARANIILGRVKEGLKILRVVPDRWFDIWFASGPGPDGVSFGTVVYQAGRHGDVAVITGLLRLARETGQQLTTKTVAAVIRASVVFSGKDKDAVRDNLTRALEIVIANEDSNHLASSNMGKFCIEEALKVDDPTLAFQFWNRLLRTRAEWDDDLHAYLRRQIAKSIHTHCKNDAGRQEMVSALIKSPRKT</sequence>
<dbReference type="Proteomes" id="UP001201163">
    <property type="component" value="Unassembled WGS sequence"/>
</dbReference>
<feature type="compositionally biased region" description="Polar residues" evidence="1">
    <location>
        <begin position="44"/>
        <end position="53"/>
    </location>
</feature>
<dbReference type="EMBL" id="JAKELL010000005">
    <property type="protein sequence ID" value="KAH8998543.1"/>
    <property type="molecule type" value="Genomic_DNA"/>
</dbReference>
<feature type="region of interest" description="Disordered" evidence="1">
    <location>
        <begin position="44"/>
        <end position="84"/>
    </location>
</feature>
<evidence type="ECO:0000313" key="2">
    <source>
        <dbReference type="EMBL" id="KAH8998543.1"/>
    </source>
</evidence>